<dbReference type="GO" id="GO:0017038">
    <property type="term" value="P:protein import"/>
    <property type="evidence" value="ECO:0007669"/>
    <property type="project" value="TreeGrafter"/>
</dbReference>
<dbReference type="STRING" id="1247936.BN2475_470113"/>
<keyword evidence="4 12" id="KW-0813">Transport</keyword>
<dbReference type="PANTHER" id="PTHR30625:SF14">
    <property type="entry name" value="BIOPOLYMER TRANSPORT PROTEIN EXBB"/>
    <property type="match status" value="1"/>
</dbReference>
<dbReference type="Pfam" id="PF01618">
    <property type="entry name" value="MotA_ExbB"/>
    <property type="match status" value="1"/>
</dbReference>
<evidence type="ECO:0000256" key="1">
    <source>
        <dbReference type="ARBA" id="ARBA00004429"/>
    </source>
</evidence>
<evidence type="ECO:0000256" key="10">
    <source>
        <dbReference type="ARBA" id="ARBA00023136"/>
    </source>
</evidence>
<dbReference type="InterPro" id="IPR002898">
    <property type="entry name" value="MotA_ExbB_proton_chnl"/>
</dbReference>
<organism evidence="15 16">
    <name type="scientific">Paraburkholderia ribeironis</name>
    <dbReference type="NCBI Taxonomy" id="1247936"/>
    <lineage>
        <taxon>Bacteria</taxon>
        <taxon>Pseudomonadati</taxon>
        <taxon>Pseudomonadota</taxon>
        <taxon>Betaproteobacteria</taxon>
        <taxon>Burkholderiales</taxon>
        <taxon>Burkholderiaceae</taxon>
        <taxon>Paraburkholderia</taxon>
    </lineage>
</organism>
<dbReference type="Proteomes" id="UP000187012">
    <property type="component" value="Unassembled WGS sequence"/>
</dbReference>
<accession>A0A1N7SAA4</accession>
<evidence type="ECO:0000313" key="16">
    <source>
        <dbReference type="Proteomes" id="UP000187012"/>
    </source>
</evidence>
<feature type="transmembrane region" description="Helical" evidence="13">
    <location>
        <begin position="20"/>
        <end position="42"/>
    </location>
</feature>
<dbReference type="GO" id="GO:0005886">
    <property type="term" value="C:plasma membrane"/>
    <property type="evidence" value="ECO:0007669"/>
    <property type="project" value="UniProtKB-SubCell"/>
</dbReference>
<comment type="subcellular location">
    <subcellularLocation>
        <location evidence="1">Cell inner membrane</location>
        <topology evidence="1">Multi-pass membrane protein</topology>
    </subcellularLocation>
    <subcellularLocation>
        <location evidence="12">Membrane</location>
        <topology evidence="12">Multi-pass membrane protein</topology>
    </subcellularLocation>
</comment>
<evidence type="ECO:0000256" key="8">
    <source>
        <dbReference type="ARBA" id="ARBA00022927"/>
    </source>
</evidence>
<evidence type="ECO:0000256" key="7">
    <source>
        <dbReference type="ARBA" id="ARBA00022692"/>
    </source>
</evidence>
<keyword evidence="5" id="KW-1003">Cell membrane</keyword>
<name>A0A1N7SAA4_9BURK</name>
<keyword evidence="10 13" id="KW-0472">Membrane</keyword>
<reference evidence="15 16" key="1">
    <citation type="submission" date="2016-12" db="EMBL/GenBank/DDBJ databases">
        <authorList>
            <person name="Song W.-J."/>
            <person name="Kurnit D.M."/>
        </authorList>
    </citation>
    <scope>NUCLEOTIDE SEQUENCE [LARGE SCALE GENOMIC DNA]</scope>
    <source>
        <strain evidence="15 16">STM7296</strain>
    </source>
</reference>
<feature type="transmembrane region" description="Helical" evidence="13">
    <location>
        <begin position="128"/>
        <end position="150"/>
    </location>
</feature>
<feature type="domain" description="MotA/TolQ/ExbB proton channel" evidence="14">
    <location>
        <begin position="100"/>
        <end position="206"/>
    </location>
</feature>
<protein>
    <recommendedName>
        <fullName evidence="3">Biopolymer transport protein ExbB</fullName>
    </recommendedName>
</protein>
<evidence type="ECO:0000256" key="11">
    <source>
        <dbReference type="ARBA" id="ARBA00024816"/>
    </source>
</evidence>
<evidence type="ECO:0000256" key="12">
    <source>
        <dbReference type="RuleBase" id="RU004057"/>
    </source>
</evidence>
<keyword evidence="7 13" id="KW-0812">Transmembrane</keyword>
<evidence type="ECO:0000256" key="13">
    <source>
        <dbReference type="SAM" id="Phobius"/>
    </source>
</evidence>
<feature type="transmembrane region" description="Helical" evidence="13">
    <location>
        <begin position="174"/>
        <end position="195"/>
    </location>
</feature>
<dbReference type="InterPro" id="IPR050790">
    <property type="entry name" value="ExbB/TolQ_transport"/>
</dbReference>
<keyword evidence="16" id="KW-1185">Reference proteome</keyword>
<evidence type="ECO:0000313" key="15">
    <source>
        <dbReference type="EMBL" id="SIT44327.1"/>
    </source>
</evidence>
<comment type="subunit">
    <text evidence="2">The accessory proteins ExbB and ExbD seem to form a complex with TonB.</text>
</comment>
<evidence type="ECO:0000259" key="14">
    <source>
        <dbReference type="Pfam" id="PF01618"/>
    </source>
</evidence>
<sequence length="240" mass="25785">MAASSGIIHYLQTGDAITHGVAYVLLAMSIASWCFLIVKSWILTRAKRQAKRAIAQFWQAPTLSEGVATLRRADRERVFTPLAEAALHAAEVDIPGVLLARVERSERVLRALRQALNASQRRLEFGQVLLASVGSTAPFVGLLGTVWGIYHALGSIAASGQAQIENVAGPVGEALIMTAFGLVVAIPAVLAYNILGRLVRQLTEDLDGFAHDLHAYVCAPADQAHAPVRAQQTSTHEAHR</sequence>
<keyword evidence="8 12" id="KW-0653">Protein transport</keyword>
<proteinExistence type="inferred from homology"/>
<comment type="similarity">
    <text evidence="12">Belongs to the exbB/tolQ family.</text>
</comment>
<keyword evidence="9 13" id="KW-1133">Transmembrane helix</keyword>
<dbReference type="PANTHER" id="PTHR30625">
    <property type="entry name" value="PROTEIN TOLQ"/>
    <property type="match status" value="1"/>
</dbReference>
<evidence type="ECO:0000256" key="2">
    <source>
        <dbReference type="ARBA" id="ARBA00011471"/>
    </source>
</evidence>
<dbReference type="AlphaFoldDB" id="A0A1N7SAA4"/>
<evidence type="ECO:0000256" key="6">
    <source>
        <dbReference type="ARBA" id="ARBA00022519"/>
    </source>
</evidence>
<keyword evidence="6" id="KW-0997">Cell inner membrane</keyword>
<evidence type="ECO:0000256" key="5">
    <source>
        <dbReference type="ARBA" id="ARBA00022475"/>
    </source>
</evidence>
<dbReference type="RefSeq" id="WP_094781486.1">
    <property type="nucleotide sequence ID" value="NZ_CYGX02000047.1"/>
</dbReference>
<evidence type="ECO:0000256" key="9">
    <source>
        <dbReference type="ARBA" id="ARBA00022989"/>
    </source>
</evidence>
<gene>
    <name evidence="15" type="primary">exbB</name>
    <name evidence="15" type="ORF">BN2475_470113</name>
</gene>
<dbReference type="EMBL" id="CYGX02000047">
    <property type="protein sequence ID" value="SIT44327.1"/>
    <property type="molecule type" value="Genomic_DNA"/>
</dbReference>
<comment type="function">
    <text evidence="11">Involved in the TonB-dependent energy-dependent transport of various receptor-bound substrates. Protects ExbD from proteolytic degradation and functionally stabilizes TonB.</text>
</comment>
<dbReference type="OrthoDB" id="9805133at2"/>
<evidence type="ECO:0000256" key="4">
    <source>
        <dbReference type="ARBA" id="ARBA00022448"/>
    </source>
</evidence>
<evidence type="ECO:0000256" key="3">
    <source>
        <dbReference type="ARBA" id="ARBA00022093"/>
    </source>
</evidence>